<reference evidence="3" key="1">
    <citation type="journal article" date="2014" name="Science">
        <title>Ancient hybridizations among the ancestral genomes of bread wheat.</title>
        <authorList>
            <consortium name="International Wheat Genome Sequencing Consortium,"/>
            <person name="Marcussen T."/>
            <person name="Sandve S.R."/>
            <person name="Heier L."/>
            <person name="Spannagl M."/>
            <person name="Pfeifer M."/>
            <person name="Jakobsen K.S."/>
            <person name="Wulff B.B."/>
            <person name="Steuernagel B."/>
            <person name="Mayer K.F."/>
            <person name="Olsen O.A."/>
        </authorList>
    </citation>
    <scope>NUCLEOTIDE SEQUENCE [LARGE SCALE GENOMIC DNA]</scope>
    <source>
        <strain evidence="3">cv. AL8/78</strain>
    </source>
</reference>
<sequence length="186" mass="21124">LQDASRSRSSRRRRRKSVSEKNYFAAPMGCSAGTPARTPFSVLEADVRSYKYTSTPSTEATAQLRRFVRARHLCTVVLPMSSESRRFAEVTGICLYCRLHWKYVRPCSQGSSKNNGLPSPGHSKKFGRYQPKKNSSSKKRSLSRSQVLYCSTLRLCTYLAEDVHLWLAVIIHIVRLHVIPASRTSR</sequence>
<proteinExistence type="predicted"/>
<reference evidence="2" key="3">
    <citation type="journal article" date="2017" name="Nature">
        <title>Genome sequence of the progenitor of the wheat D genome Aegilops tauschii.</title>
        <authorList>
            <person name="Luo M.C."/>
            <person name="Gu Y.Q."/>
            <person name="Puiu D."/>
            <person name="Wang H."/>
            <person name="Twardziok S.O."/>
            <person name="Deal K.R."/>
            <person name="Huo N."/>
            <person name="Zhu T."/>
            <person name="Wang L."/>
            <person name="Wang Y."/>
            <person name="McGuire P.E."/>
            <person name="Liu S."/>
            <person name="Long H."/>
            <person name="Ramasamy R.K."/>
            <person name="Rodriguez J.C."/>
            <person name="Van S.L."/>
            <person name="Yuan L."/>
            <person name="Wang Z."/>
            <person name="Xia Z."/>
            <person name="Xiao L."/>
            <person name="Anderson O.D."/>
            <person name="Ouyang S."/>
            <person name="Liang Y."/>
            <person name="Zimin A.V."/>
            <person name="Pertea G."/>
            <person name="Qi P."/>
            <person name="Bennetzen J.L."/>
            <person name="Dai X."/>
            <person name="Dawson M.W."/>
            <person name="Muller H.G."/>
            <person name="Kugler K."/>
            <person name="Rivarola-Duarte L."/>
            <person name="Spannagl M."/>
            <person name="Mayer K.F.X."/>
            <person name="Lu F.H."/>
            <person name="Bevan M.W."/>
            <person name="Leroy P."/>
            <person name="Li P."/>
            <person name="You F.M."/>
            <person name="Sun Q."/>
            <person name="Liu Z."/>
            <person name="Lyons E."/>
            <person name="Wicker T."/>
            <person name="Salzberg S.L."/>
            <person name="Devos K.M."/>
            <person name="Dvorak J."/>
        </authorList>
    </citation>
    <scope>NUCLEOTIDE SEQUENCE [LARGE SCALE GENOMIC DNA]</scope>
    <source>
        <strain evidence="2">cv. AL8/78</strain>
    </source>
</reference>
<evidence type="ECO:0000313" key="2">
    <source>
        <dbReference type="EnsemblPlants" id="AET3Gv20451900.58"/>
    </source>
</evidence>
<dbReference type="EnsemblPlants" id="AET3Gv20451900.58">
    <property type="protein sequence ID" value="AET3Gv20451900.58"/>
    <property type="gene ID" value="AET3Gv20451900"/>
</dbReference>
<accession>A0A453ETB0</accession>
<dbReference type="Proteomes" id="UP000015105">
    <property type="component" value="Chromosome 3D"/>
</dbReference>
<feature type="region of interest" description="Disordered" evidence="1">
    <location>
        <begin position="1"/>
        <end position="20"/>
    </location>
</feature>
<reference evidence="2" key="5">
    <citation type="journal article" date="2021" name="G3 (Bethesda)">
        <title>Aegilops tauschii genome assembly Aet v5.0 features greater sequence contiguity and improved annotation.</title>
        <authorList>
            <person name="Wang L."/>
            <person name="Zhu T."/>
            <person name="Rodriguez J.C."/>
            <person name="Deal K.R."/>
            <person name="Dubcovsky J."/>
            <person name="McGuire P.E."/>
            <person name="Lux T."/>
            <person name="Spannagl M."/>
            <person name="Mayer K.F.X."/>
            <person name="Baldrich P."/>
            <person name="Meyers B.C."/>
            <person name="Huo N."/>
            <person name="Gu Y.Q."/>
            <person name="Zhou H."/>
            <person name="Devos K.M."/>
            <person name="Bennetzen J.L."/>
            <person name="Unver T."/>
            <person name="Budak H."/>
            <person name="Gulick P.J."/>
            <person name="Galiba G."/>
            <person name="Kalapos B."/>
            <person name="Nelson D.R."/>
            <person name="Li P."/>
            <person name="You F.M."/>
            <person name="Luo M.C."/>
            <person name="Dvorak J."/>
        </authorList>
    </citation>
    <scope>NUCLEOTIDE SEQUENCE [LARGE SCALE GENOMIC DNA]</scope>
    <source>
        <strain evidence="2">cv. AL8/78</strain>
    </source>
</reference>
<organism evidence="2 3">
    <name type="scientific">Aegilops tauschii subsp. strangulata</name>
    <name type="common">Goatgrass</name>
    <dbReference type="NCBI Taxonomy" id="200361"/>
    <lineage>
        <taxon>Eukaryota</taxon>
        <taxon>Viridiplantae</taxon>
        <taxon>Streptophyta</taxon>
        <taxon>Embryophyta</taxon>
        <taxon>Tracheophyta</taxon>
        <taxon>Spermatophyta</taxon>
        <taxon>Magnoliopsida</taxon>
        <taxon>Liliopsida</taxon>
        <taxon>Poales</taxon>
        <taxon>Poaceae</taxon>
        <taxon>BOP clade</taxon>
        <taxon>Pooideae</taxon>
        <taxon>Triticodae</taxon>
        <taxon>Triticeae</taxon>
        <taxon>Triticinae</taxon>
        <taxon>Aegilops</taxon>
    </lineage>
</organism>
<dbReference type="Gramene" id="AET3Gv20451900.58">
    <property type="protein sequence ID" value="AET3Gv20451900.58"/>
    <property type="gene ID" value="AET3Gv20451900"/>
</dbReference>
<keyword evidence="3" id="KW-1185">Reference proteome</keyword>
<dbReference type="AlphaFoldDB" id="A0A453ETB0"/>
<name>A0A453ETB0_AEGTS</name>
<reference evidence="3" key="2">
    <citation type="journal article" date="2017" name="Nat. Plants">
        <title>The Aegilops tauschii genome reveals multiple impacts of transposons.</title>
        <authorList>
            <person name="Zhao G."/>
            <person name="Zou C."/>
            <person name="Li K."/>
            <person name="Wang K."/>
            <person name="Li T."/>
            <person name="Gao L."/>
            <person name="Zhang X."/>
            <person name="Wang H."/>
            <person name="Yang Z."/>
            <person name="Liu X."/>
            <person name="Jiang W."/>
            <person name="Mao L."/>
            <person name="Kong X."/>
            <person name="Jiao Y."/>
            <person name="Jia J."/>
        </authorList>
    </citation>
    <scope>NUCLEOTIDE SEQUENCE [LARGE SCALE GENOMIC DNA]</scope>
    <source>
        <strain evidence="3">cv. AL8/78</strain>
    </source>
</reference>
<protein>
    <submittedName>
        <fullName evidence="2">Uncharacterized protein</fullName>
    </submittedName>
</protein>
<feature type="compositionally biased region" description="Basic residues" evidence="1">
    <location>
        <begin position="122"/>
        <end position="139"/>
    </location>
</feature>
<evidence type="ECO:0000256" key="1">
    <source>
        <dbReference type="SAM" id="MobiDB-lite"/>
    </source>
</evidence>
<feature type="region of interest" description="Disordered" evidence="1">
    <location>
        <begin position="108"/>
        <end position="139"/>
    </location>
</feature>
<feature type="compositionally biased region" description="Polar residues" evidence="1">
    <location>
        <begin position="108"/>
        <end position="117"/>
    </location>
</feature>
<evidence type="ECO:0000313" key="3">
    <source>
        <dbReference type="Proteomes" id="UP000015105"/>
    </source>
</evidence>
<reference evidence="2" key="4">
    <citation type="submission" date="2019-03" db="UniProtKB">
        <authorList>
            <consortium name="EnsemblPlants"/>
        </authorList>
    </citation>
    <scope>IDENTIFICATION</scope>
</reference>